<evidence type="ECO:0000313" key="2">
    <source>
        <dbReference type="Proteomes" id="UP001177021"/>
    </source>
</evidence>
<dbReference type="Proteomes" id="UP001177021">
    <property type="component" value="Unassembled WGS sequence"/>
</dbReference>
<evidence type="ECO:0000313" key="1">
    <source>
        <dbReference type="EMBL" id="CAJ2641916.1"/>
    </source>
</evidence>
<proteinExistence type="predicted"/>
<dbReference type="EMBL" id="CASHSV030000024">
    <property type="protein sequence ID" value="CAJ2641916.1"/>
    <property type="molecule type" value="Genomic_DNA"/>
</dbReference>
<gene>
    <name evidence="1" type="ORF">MILVUS5_LOCUS11468</name>
</gene>
<accession>A0ACB0JAA1</accession>
<organism evidence="1 2">
    <name type="scientific">Trifolium pratense</name>
    <name type="common">Red clover</name>
    <dbReference type="NCBI Taxonomy" id="57577"/>
    <lineage>
        <taxon>Eukaryota</taxon>
        <taxon>Viridiplantae</taxon>
        <taxon>Streptophyta</taxon>
        <taxon>Embryophyta</taxon>
        <taxon>Tracheophyta</taxon>
        <taxon>Spermatophyta</taxon>
        <taxon>Magnoliopsida</taxon>
        <taxon>eudicotyledons</taxon>
        <taxon>Gunneridae</taxon>
        <taxon>Pentapetalae</taxon>
        <taxon>rosids</taxon>
        <taxon>fabids</taxon>
        <taxon>Fabales</taxon>
        <taxon>Fabaceae</taxon>
        <taxon>Papilionoideae</taxon>
        <taxon>50 kb inversion clade</taxon>
        <taxon>NPAAA clade</taxon>
        <taxon>Hologalegina</taxon>
        <taxon>IRL clade</taxon>
        <taxon>Trifolieae</taxon>
        <taxon>Trifolium</taxon>
    </lineage>
</organism>
<keyword evidence="2" id="KW-1185">Reference proteome</keyword>
<protein>
    <submittedName>
        <fullName evidence="1">Uncharacterized protein</fullName>
    </submittedName>
</protein>
<comment type="caution">
    <text evidence="1">The sequence shown here is derived from an EMBL/GenBank/DDBJ whole genome shotgun (WGS) entry which is preliminary data.</text>
</comment>
<reference evidence="1" key="1">
    <citation type="submission" date="2023-10" db="EMBL/GenBank/DDBJ databases">
        <authorList>
            <person name="Rodriguez Cubillos JULIANA M."/>
            <person name="De Vega J."/>
        </authorList>
    </citation>
    <scope>NUCLEOTIDE SEQUENCE</scope>
</reference>
<sequence length="118" mass="12586">MRAETVTASGDAGRTCDCFRSDMGFCFAECYRGWACNNIWKQALDSSFTVENCACQLLEGWNLALRPCSVSGLMLADSAEHVTASDLMRGEPTTASGLIQDVALRNATADGPGAEPNL</sequence>
<name>A0ACB0JAA1_TRIPR</name>